<dbReference type="Proteomes" id="UP000694388">
    <property type="component" value="Unplaced"/>
</dbReference>
<evidence type="ECO:0000256" key="8">
    <source>
        <dbReference type="SAM" id="Coils"/>
    </source>
</evidence>
<feature type="compositionally biased region" description="Polar residues" evidence="9">
    <location>
        <begin position="793"/>
        <end position="807"/>
    </location>
</feature>
<dbReference type="Gene3D" id="4.10.280.10">
    <property type="entry name" value="Helix-loop-helix DNA-binding domain"/>
    <property type="match status" value="1"/>
</dbReference>
<dbReference type="Pfam" id="PF00010">
    <property type="entry name" value="HLH"/>
    <property type="match status" value="1"/>
</dbReference>
<reference evidence="12" key="1">
    <citation type="submission" date="2025-05" db="UniProtKB">
        <authorList>
            <consortium name="Ensembl"/>
        </authorList>
    </citation>
    <scope>IDENTIFICATION</scope>
</reference>
<dbReference type="GO" id="GO:0000978">
    <property type="term" value="F:RNA polymerase II cis-regulatory region sequence-specific DNA binding"/>
    <property type="evidence" value="ECO:0007669"/>
    <property type="project" value="TreeGrafter"/>
</dbReference>
<feature type="compositionally biased region" description="Basic and acidic residues" evidence="9">
    <location>
        <begin position="501"/>
        <end position="510"/>
    </location>
</feature>
<dbReference type="Gene3D" id="3.30.450.20">
    <property type="entry name" value="PAS domain"/>
    <property type="match status" value="2"/>
</dbReference>
<dbReference type="SUPFAM" id="SSF47459">
    <property type="entry name" value="HLH, helix-loop-helix DNA-binding domain"/>
    <property type="match status" value="1"/>
</dbReference>
<dbReference type="Pfam" id="PF00989">
    <property type="entry name" value="PAS"/>
    <property type="match status" value="1"/>
</dbReference>
<feature type="coiled-coil region" evidence="8">
    <location>
        <begin position="554"/>
        <end position="581"/>
    </location>
</feature>
<dbReference type="Pfam" id="PF14598">
    <property type="entry name" value="PAS_11"/>
    <property type="match status" value="1"/>
</dbReference>
<dbReference type="GO" id="GO:0000981">
    <property type="term" value="F:DNA-binding transcription factor activity, RNA polymerase II-specific"/>
    <property type="evidence" value="ECO:0007669"/>
    <property type="project" value="InterPro"/>
</dbReference>
<feature type="compositionally biased region" description="Pro residues" evidence="9">
    <location>
        <begin position="710"/>
        <end position="719"/>
    </location>
</feature>
<feature type="compositionally biased region" description="Polar residues" evidence="9">
    <location>
        <begin position="7"/>
        <end position="18"/>
    </location>
</feature>
<keyword evidence="6" id="KW-0804">Transcription</keyword>
<feature type="domain" description="PAS" evidence="10">
    <location>
        <begin position="105"/>
        <end position="168"/>
    </location>
</feature>
<feature type="compositionally biased region" description="Polar residues" evidence="9">
    <location>
        <begin position="688"/>
        <end position="699"/>
    </location>
</feature>
<keyword evidence="8" id="KW-0175">Coiled coil</keyword>
<proteinExistence type="predicted"/>
<dbReference type="OMA" id="STEQVKC"/>
<keyword evidence="7" id="KW-0539">Nucleus</keyword>
<dbReference type="GO" id="GO:1990513">
    <property type="term" value="C:CLOCK-BMAL transcription complex"/>
    <property type="evidence" value="ECO:0007669"/>
    <property type="project" value="TreeGrafter"/>
</dbReference>
<evidence type="ECO:0000256" key="6">
    <source>
        <dbReference type="ARBA" id="ARBA00023163"/>
    </source>
</evidence>
<dbReference type="InterPro" id="IPR047230">
    <property type="entry name" value="CLOCK-like"/>
</dbReference>
<name>A0A8C4PVZ8_EPTBU</name>
<evidence type="ECO:0000256" key="9">
    <source>
        <dbReference type="SAM" id="MobiDB-lite"/>
    </source>
</evidence>
<protein>
    <submittedName>
        <fullName evidence="12">Uncharacterized protein</fullName>
    </submittedName>
</protein>
<dbReference type="PROSITE" id="PS50888">
    <property type="entry name" value="BHLH"/>
    <property type="match status" value="1"/>
</dbReference>
<feature type="domain" description="BHLH" evidence="11">
    <location>
        <begin position="28"/>
        <end position="78"/>
    </location>
</feature>
<evidence type="ECO:0000256" key="4">
    <source>
        <dbReference type="ARBA" id="ARBA00023125"/>
    </source>
</evidence>
<dbReference type="PANTHER" id="PTHR46055">
    <property type="entry name" value="CIRCADIAN LOCOMOTER OUTPUT CYCLES PROTEIN KAPUT"/>
    <property type="match status" value="1"/>
</dbReference>
<dbReference type="PRINTS" id="PR00785">
    <property type="entry name" value="NCTRNSLOCATR"/>
</dbReference>
<dbReference type="GO" id="GO:0005737">
    <property type="term" value="C:cytoplasm"/>
    <property type="evidence" value="ECO:0007669"/>
    <property type="project" value="InterPro"/>
</dbReference>
<feature type="region of interest" description="Disordered" evidence="9">
    <location>
        <begin position="1"/>
        <end position="42"/>
    </location>
</feature>
<sequence>MAKQKDCPSSGNPGTPNDSPWRDDKRKVKRAQRVRSEKKRRKQFNELIGQLSRLLPSGKHRTDKTSVLQQTINFLQHQQQKQQCQKQQQDQQIQQDEWKPPILTSKEFSLLMIEALDCFVLVVRMDGMISYVSEAVTSILGHVPEDLLEQNLQSFMPREDWDQIKEVLAPGTSSVDPLYEHSVDLFCHFLCGGRAAPGTYEHVLLAGSVCCKQQGSSTSAGLSWKKKAQPSEHGLSVCLITSVRPLIPHLVKEISMLSVTGQKFTSRHSLDWKYLFLEQRAYNIIGYLPFEILGTSGYDYYHVDDLEKVAQCHESLRLYGKGTSCHYRFLTKGQQWLWLQTQHFISYHQWSSRPEFVVCTHTVISYNEVLAQERIQNEECLKIISHHDTQTRHPEFPEKSTMCDAPSVSGQVSISSESSQTESSQSWTFADLGDSEQIFPTSPRLSSSPCMSKPDSECLVETTNQTNSFDSVSSFLDLLSRKTVAEPSLDSTRCTEPGGKQGEHRKEKGESSIYWSPNESTAFQKCQPTRRESKNPDPSQPPAQLQMGAVQWLRSQLEQRTRSLQKDIQQQHNELQDIQHQIGQALHQRAQQSPGLQPFHLQESGTMPQTSGPPTRQQQPIPVLPVAIQESTQQSSNEQNGSKTQIPTALNSLTPLQTMGTHGTQKRLNKHMRDGTIPLLLTPSYMTLTPSLPQQLPANPSSVRPSTSTHPPPPPPPPRMETTRHHNVIFPARTPCVSRSRVLSPDAQSLGCPRSKPQHIGSDSQAASTTPNINYTQEPEQRAELLWHVGHVESNTSVDMGTSSQSSLRDREHVHSSRWNR</sequence>
<dbReference type="InterPro" id="IPR001067">
    <property type="entry name" value="Nuc_translocat"/>
</dbReference>
<feature type="compositionally biased region" description="Low complexity" evidence="9">
    <location>
        <begin position="700"/>
        <end position="709"/>
    </location>
</feature>
<evidence type="ECO:0000256" key="1">
    <source>
        <dbReference type="ARBA" id="ARBA00022737"/>
    </source>
</evidence>
<keyword evidence="5" id="KW-0010">Activator</keyword>
<dbReference type="SMART" id="SM00091">
    <property type="entry name" value="PAS"/>
    <property type="match status" value="2"/>
</dbReference>
<feature type="compositionally biased region" description="Polar residues" evidence="9">
    <location>
        <begin position="603"/>
        <end position="619"/>
    </location>
</feature>
<dbReference type="InterPro" id="IPR036638">
    <property type="entry name" value="HLH_DNA-bd_sf"/>
</dbReference>
<feature type="region of interest" description="Disordered" evidence="9">
    <location>
        <begin position="487"/>
        <end position="544"/>
    </location>
</feature>
<keyword evidence="1" id="KW-0677">Repeat</keyword>
<evidence type="ECO:0000256" key="7">
    <source>
        <dbReference type="ARBA" id="ARBA00023242"/>
    </source>
</evidence>
<dbReference type="GO" id="GO:0032922">
    <property type="term" value="P:circadian regulation of gene expression"/>
    <property type="evidence" value="ECO:0007669"/>
    <property type="project" value="InterPro"/>
</dbReference>
<evidence type="ECO:0000256" key="3">
    <source>
        <dbReference type="ARBA" id="ARBA00023108"/>
    </source>
</evidence>
<dbReference type="GeneTree" id="ENSGT00940000169943"/>
<dbReference type="Ensembl" id="ENSEBUT00000000829.1">
    <property type="protein sequence ID" value="ENSEBUP00000000530.1"/>
    <property type="gene ID" value="ENSEBUG00000000630.1"/>
</dbReference>
<dbReference type="CDD" id="cd00130">
    <property type="entry name" value="PAS"/>
    <property type="match status" value="2"/>
</dbReference>
<evidence type="ECO:0000313" key="12">
    <source>
        <dbReference type="Ensembl" id="ENSEBUP00000000493.1"/>
    </source>
</evidence>
<evidence type="ECO:0000313" key="13">
    <source>
        <dbReference type="Proteomes" id="UP000694388"/>
    </source>
</evidence>
<dbReference type="InterPro" id="IPR011598">
    <property type="entry name" value="bHLH_dom"/>
</dbReference>
<dbReference type="PROSITE" id="PS50112">
    <property type="entry name" value="PAS"/>
    <property type="match status" value="1"/>
</dbReference>
<dbReference type="SUPFAM" id="SSF55785">
    <property type="entry name" value="PYP-like sensor domain (PAS domain)"/>
    <property type="match status" value="2"/>
</dbReference>
<dbReference type="GO" id="GO:0046983">
    <property type="term" value="F:protein dimerization activity"/>
    <property type="evidence" value="ECO:0007669"/>
    <property type="project" value="InterPro"/>
</dbReference>
<evidence type="ECO:0000256" key="2">
    <source>
        <dbReference type="ARBA" id="ARBA00023015"/>
    </source>
</evidence>
<dbReference type="PANTHER" id="PTHR46055:SF3">
    <property type="entry name" value="CIRCADIAN LOCOMOTER OUTPUT CYCLES PROTEIN KAPUT"/>
    <property type="match status" value="1"/>
</dbReference>
<feature type="region of interest" description="Disordered" evidence="9">
    <location>
        <begin position="391"/>
        <end position="427"/>
    </location>
</feature>
<keyword evidence="3" id="KW-0090">Biological rhythms</keyword>
<evidence type="ECO:0000256" key="5">
    <source>
        <dbReference type="ARBA" id="ARBA00023159"/>
    </source>
</evidence>
<dbReference type="AlphaFoldDB" id="A0A8C4PVZ8"/>
<dbReference type="NCBIfam" id="TIGR00229">
    <property type="entry name" value="sensory_box"/>
    <property type="match status" value="1"/>
</dbReference>
<organism evidence="12 13">
    <name type="scientific">Eptatretus burgeri</name>
    <name type="common">Inshore hagfish</name>
    <dbReference type="NCBI Taxonomy" id="7764"/>
    <lineage>
        <taxon>Eukaryota</taxon>
        <taxon>Metazoa</taxon>
        <taxon>Chordata</taxon>
        <taxon>Craniata</taxon>
        <taxon>Vertebrata</taxon>
        <taxon>Cyclostomata</taxon>
        <taxon>Myxini</taxon>
        <taxon>Myxiniformes</taxon>
        <taxon>Myxinidae</taxon>
        <taxon>Eptatretinae</taxon>
        <taxon>Eptatretus</taxon>
    </lineage>
</organism>
<evidence type="ECO:0000259" key="11">
    <source>
        <dbReference type="PROSITE" id="PS50888"/>
    </source>
</evidence>
<feature type="region of interest" description="Disordered" evidence="9">
    <location>
        <begin position="584"/>
        <end position="619"/>
    </location>
</feature>
<dbReference type="SMART" id="SM00353">
    <property type="entry name" value="HLH"/>
    <property type="match status" value="1"/>
</dbReference>
<dbReference type="InterPro" id="IPR035965">
    <property type="entry name" value="PAS-like_dom_sf"/>
</dbReference>
<dbReference type="InterPro" id="IPR013767">
    <property type="entry name" value="PAS_fold"/>
</dbReference>
<feature type="region of interest" description="Disordered" evidence="9">
    <location>
        <begin position="688"/>
        <end position="723"/>
    </location>
</feature>
<dbReference type="InterPro" id="IPR000014">
    <property type="entry name" value="PAS"/>
</dbReference>
<feature type="region of interest" description="Disordered" evidence="9">
    <location>
        <begin position="739"/>
        <end position="772"/>
    </location>
</feature>
<feature type="region of interest" description="Disordered" evidence="9">
    <location>
        <begin position="793"/>
        <end position="821"/>
    </location>
</feature>
<feature type="compositionally biased region" description="Low complexity" evidence="9">
    <location>
        <begin position="407"/>
        <end position="426"/>
    </location>
</feature>
<evidence type="ECO:0000259" key="10">
    <source>
        <dbReference type="PROSITE" id="PS50112"/>
    </source>
</evidence>
<feature type="compositionally biased region" description="Polar residues" evidence="9">
    <location>
        <begin position="513"/>
        <end position="527"/>
    </location>
</feature>
<feature type="compositionally biased region" description="Polar residues" evidence="9">
    <location>
        <begin position="761"/>
        <end position="772"/>
    </location>
</feature>
<accession>A0A8C4PVZ8</accession>
<keyword evidence="13" id="KW-1185">Reference proteome</keyword>
<keyword evidence="2" id="KW-0805">Transcription regulation</keyword>
<dbReference type="Ensembl" id="ENSEBUT00000000792.1">
    <property type="protein sequence ID" value="ENSEBUP00000000493.1"/>
    <property type="gene ID" value="ENSEBUG00000000630.1"/>
</dbReference>
<keyword evidence="4" id="KW-0238">DNA-binding</keyword>
<feature type="compositionally biased region" description="Basic residues" evidence="9">
    <location>
        <begin position="27"/>
        <end position="42"/>
    </location>
</feature>